<dbReference type="EMBL" id="FUWJ01000005">
    <property type="protein sequence ID" value="SKA15203.1"/>
    <property type="molecule type" value="Genomic_DNA"/>
</dbReference>
<dbReference type="PANTHER" id="PTHR47829">
    <property type="entry name" value="HYDROLASE, PUTATIVE (AFU_ORTHOLOGUE AFUA_1G12880)-RELATED"/>
    <property type="match status" value="1"/>
</dbReference>
<keyword evidence="2" id="KW-0418">Kinase</keyword>
<dbReference type="PANTHER" id="PTHR47829:SF3">
    <property type="entry name" value="AMINOGLYCOSIDE PHOSPHOTRANSFERASE DOMAIN-CONTAINING PROTEIN"/>
    <property type="match status" value="1"/>
</dbReference>
<gene>
    <name evidence="2" type="ORF">SAMN02745126_03778</name>
</gene>
<dbReference type="Gene3D" id="3.30.200.20">
    <property type="entry name" value="Phosphorylase Kinase, domain 1"/>
    <property type="match status" value="1"/>
</dbReference>
<dbReference type="CDD" id="cd05154">
    <property type="entry name" value="ACAD10_11_N-like"/>
    <property type="match status" value="1"/>
</dbReference>
<proteinExistence type="predicted"/>
<reference evidence="3" key="1">
    <citation type="submission" date="2017-02" db="EMBL/GenBank/DDBJ databases">
        <authorList>
            <person name="Varghese N."/>
            <person name="Submissions S."/>
        </authorList>
    </citation>
    <scope>NUCLEOTIDE SEQUENCE [LARGE SCALE GENOMIC DNA]</scope>
    <source>
        <strain evidence="3">ATCC 27094</strain>
    </source>
</reference>
<protein>
    <submittedName>
        <fullName evidence="2">Predicted kinase, aminoglycoside phosphotransferase (APT) family</fullName>
    </submittedName>
</protein>
<dbReference type="Proteomes" id="UP000190092">
    <property type="component" value="Unassembled WGS sequence"/>
</dbReference>
<accession>A0A1T4RGY7</accession>
<evidence type="ECO:0000259" key="1">
    <source>
        <dbReference type="Pfam" id="PF01636"/>
    </source>
</evidence>
<organism evidence="2 3">
    <name type="scientific">Enhydrobacter aerosaccus</name>
    <dbReference type="NCBI Taxonomy" id="225324"/>
    <lineage>
        <taxon>Bacteria</taxon>
        <taxon>Pseudomonadati</taxon>
        <taxon>Pseudomonadota</taxon>
        <taxon>Alphaproteobacteria</taxon>
        <taxon>Hyphomicrobiales</taxon>
        <taxon>Enhydrobacter</taxon>
    </lineage>
</organism>
<dbReference type="RefSeq" id="WP_085935472.1">
    <property type="nucleotide sequence ID" value="NZ_FUWJ01000005.1"/>
</dbReference>
<keyword evidence="2" id="KW-0808">Transferase</keyword>
<dbReference type="SUPFAM" id="SSF56112">
    <property type="entry name" value="Protein kinase-like (PK-like)"/>
    <property type="match status" value="1"/>
</dbReference>
<dbReference type="InterPro" id="IPR052898">
    <property type="entry name" value="ACAD10-like"/>
</dbReference>
<evidence type="ECO:0000313" key="2">
    <source>
        <dbReference type="EMBL" id="SKA15203.1"/>
    </source>
</evidence>
<dbReference type="InterPro" id="IPR002575">
    <property type="entry name" value="Aminoglycoside_PTrfase"/>
</dbReference>
<dbReference type="AlphaFoldDB" id="A0A1T4RGY7"/>
<name>A0A1T4RGY7_9HYPH</name>
<dbReference type="GO" id="GO:0016301">
    <property type="term" value="F:kinase activity"/>
    <property type="evidence" value="ECO:0007669"/>
    <property type="project" value="UniProtKB-KW"/>
</dbReference>
<dbReference type="OrthoDB" id="3806873at2"/>
<dbReference type="Gene3D" id="3.90.1200.10">
    <property type="match status" value="1"/>
</dbReference>
<feature type="domain" description="Aminoglycoside phosphotransferase" evidence="1">
    <location>
        <begin position="40"/>
        <end position="263"/>
    </location>
</feature>
<dbReference type="Pfam" id="PF01636">
    <property type="entry name" value="APH"/>
    <property type="match status" value="1"/>
</dbReference>
<dbReference type="STRING" id="225324.SAMN02745126_03778"/>
<dbReference type="InterPro" id="IPR011009">
    <property type="entry name" value="Kinase-like_dom_sf"/>
</dbReference>
<sequence length="354" mass="39611">MSQLPPNLTPVREAHLFDEARLAEYMTDNVEGFRGPIRVLQFEGGQSNPTFHLTDGSERMYVLRKKPPGKLLPSAHQVDREYRVIKALSDHTDVPVPKPYALCQDDSVIGTAFYIMEFLPGRIFADVKMADVSPADRGKIFDSMNDVLARIHNVDYRAVGLGDYGREGQYIPRQIARWSSQYDLSQTEHIESMELLKKWLPANIPPGDETRINHGDYRLGNTIVHPTEPRIIAVLDWELSTLGHPLADLGYNCMMYHFGEGFGASGGYAGMDLKAFGIPSEQEYLAAYARRTGRAGIDHWDFYLAFSLFRLAAIVQGVYKRGLDGNASSTTATKYGNRAKAMADLGWSMVKARA</sequence>
<dbReference type="InterPro" id="IPR041726">
    <property type="entry name" value="ACAD10_11_N"/>
</dbReference>
<keyword evidence="3" id="KW-1185">Reference proteome</keyword>
<evidence type="ECO:0000313" key="3">
    <source>
        <dbReference type="Proteomes" id="UP000190092"/>
    </source>
</evidence>